<dbReference type="Proteomes" id="UP000481252">
    <property type="component" value="Unassembled WGS sequence"/>
</dbReference>
<gene>
    <name evidence="2" type="ORF">G6N74_06995</name>
</gene>
<evidence type="ECO:0000313" key="2">
    <source>
        <dbReference type="EMBL" id="NGN40807.1"/>
    </source>
</evidence>
<dbReference type="AlphaFoldDB" id="A0A7C9VAB9"/>
<keyword evidence="1" id="KW-0732">Signal</keyword>
<evidence type="ECO:0000313" key="3">
    <source>
        <dbReference type="Proteomes" id="UP000481252"/>
    </source>
</evidence>
<feature type="signal peptide" evidence="1">
    <location>
        <begin position="1"/>
        <end position="23"/>
    </location>
</feature>
<dbReference type="EMBL" id="JAAKZG010000003">
    <property type="protein sequence ID" value="NGN40807.1"/>
    <property type="molecule type" value="Genomic_DNA"/>
</dbReference>
<organism evidence="2 3">
    <name type="scientific">Mesorhizobium zhangyense</name>
    <dbReference type="NCBI Taxonomy" id="1776730"/>
    <lineage>
        <taxon>Bacteria</taxon>
        <taxon>Pseudomonadati</taxon>
        <taxon>Pseudomonadota</taxon>
        <taxon>Alphaproteobacteria</taxon>
        <taxon>Hyphomicrobiales</taxon>
        <taxon>Phyllobacteriaceae</taxon>
        <taxon>Mesorhizobium</taxon>
    </lineage>
</organism>
<proteinExistence type="predicted"/>
<sequence length="87" mass="8766">MMKSLLAATVLLGLGSAAFGASAVNKDAEPRTLIVTEGGSKSELSLAGGETVEFCSSGCFVTMPNGDREALTGSETIEISGGVARIK</sequence>
<keyword evidence="3" id="KW-1185">Reference proteome</keyword>
<comment type="caution">
    <text evidence="2">The sequence shown here is derived from an EMBL/GenBank/DDBJ whole genome shotgun (WGS) entry which is preliminary data.</text>
</comment>
<feature type="chain" id="PRO_5028910533" evidence="1">
    <location>
        <begin position="24"/>
        <end position="87"/>
    </location>
</feature>
<name>A0A7C9VAB9_9HYPH</name>
<evidence type="ECO:0000256" key="1">
    <source>
        <dbReference type="SAM" id="SignalP"/>
    </source>
</evidence>
<reference evidence="2 3" key="1">
    <citation type="submission" date="2020-02" db="EMBL/GenBank/DDBJ databases">
        <title>Genome sequence of the type strain CGMCC 1.15528 of Mesorhizobium zhangyense.</title>
        <authorList>
            <person name="Gao J."/>
            <person name="Sun J."/>
        </authorList>
    </citation>
    <scope>NUCLEOTIDE SEQUENCE [LARGE SCALE GENOMIC DNA]</scope>
    <source>
        <strain evidence="2 3">CGMCC 1.15528</strain>
    </source>
</reference>
<dbReference type="RefSeq" id="WP_165115778.1">
    <property type="nucleotide sequence ID" value="NZ_JAAKZG010000003.1"/>
</dbReference>
<accession>A0A7C9VAB9</accession>
<protein>
    <submittedName>
        <fullName evidence="2">Uncharacterized protein</fullName>
    </submittedName>
</protein>